<evidence type="ECO:0000259" key="6">
    <source>
        <dbReference type="PROSITE" id="PS50893"/>
    </source>
</evidence>
<evidence type="ECO:0000313" key="7">
    <source>
        <dbReference type="EMBL" id="MZR21159.1"/>
    </source>
</evidence>
<dbReference type="RefSeq" id="WP_161337571.1">
    <property type="nucleotide sequence ID" value="NZ_JBHSDG010000002.1"/>
</dbReference>
<keyword evidence="2" id="KW-0762">Sugar transport</keyword>
<evidence type="ECO:0000256" key="4">
    <source>
        <dbReference type="ARBA" id="ARBA00022741"/>
    </source>
</evidence>
<dbReference type="SMART" id="SM00382">
    <property type="entry name" value="AAA"/>
    <property type="match status" value="2"/>
</dbReference>
<dbReference type="Gene3D" id="3.40.50.300">
    <property type="entry name" value="P-loop containing nucleotide triphosphate hydrolases"/>
    <property type="match status" value="2"/>
</dbReference>
<evidence type="ECO:0000313" key="8">
    <source>
        <dbReference type="Proteomes" id="UP000445696"/>
    </source>
</evidence>
<proteinExistence type="predicted"/>
<dbReference type="AlphaFoldDB" id="A0A845MAA6"/>
<dbReference type="PANTHER" id="PTHR43790:SF9">
    <property type="entry name" value="GALACTOFURANOSE TRANSPORTER ATP-BINDING PROTEIN YTFR"/>
    <property type="match status" value="1"/>
</dbReference>
<evidence type="ECO:0000256" key="3">
    <source>
        <dbReference type="ARBA" id="ARBA00022737"/>
    </source>
</evidence>
<dbReference type="SUPFAM" id="SSF52540">
    <property type="entry name" value="P-loop containing nucleoside triphosphate hydrolases"/>
    <property type="match status" value="2"/>
</dbReference>
<dbReference type="PROSITE" id="PS50893">
    <property type="entry name" value="ABC_TRANSPORTER_2"/>
    <property type="match status" value="2"/>
</dbReference>
<dbReference type="GO" id="GO:0005524">
    <property type="term" value="F:ATP binding"/>
    <property type="evidence" value="ECO:0007669"/>
    <property type="project" value="UniProtKB-KW"/>
</dbReference>
<accession>A0A845MAA6</accession>
<evidence type="ECO:0000256" key="5">
    <source>
        <dbReference type="ARBA" id="ARBA00022840"/>
    </source>
</evidence>
<dbReference type="PROSITE" id="PS00211">
    <property type="entry name" value="ABC_TRANSPORTER_1"/>
    <property type="match status" value="1"/>
</dbReference>
<keyword evidence="5 7" id="KW-0067">ATP-binding</keyword>
<protein>
    <submittedName>
        <fullName evidence="7">ATP-binding cassette domain-containing protein</fullName>
    </submittedName>
</protein>
<organism evidence="7 8">
    <name type="scientific">Sneathiella chungangensis</name>
    <dbReference type="NCBI Taxonomy" id="1418234"/>
    <lineage>
        <taxon>Bacteria</taxon>
        <taxon>Pseudomonadati</taxon>
        <taxon>Pseudomonadota</taxon>
        <taxon>Alphaproteobacteria</taxon>
        <taxon>Sneathiellales</taxon>
        <taxon>Sneathiellaceae</taxon>
        <taxon>Sneathiella</taxon>
    </lineage>
</organism>
<dbReference type="GO" id="GO:0016887">
    <property type="term" value="F:ATP hydrolysis activity"/>
    <property type="evidence" value="ECO:0007669"/>
    <property type="project" value="InterPro"/>
</dbReference>
<dbReference type="InterPro" id="IPR027417">
    <property type="entry name" value="P-loop_NTPase"/>
</dbReference>
<gene>
    <name evidence="7" type="ORF">GQF03_02315</name>
</gene>
<comment type="caution">
    <text evidence="7">The sequence shown here is derived from an EMBL/GenBank/DDBJ whole genome shotgun (WGS) entry which is preliminary data.</text>
</comment>
<feature type="domain" description="ABC transporter" evidence="6">
    <location>
        <begin position="7"/>
        <end position="241"/>
    </location>
</feature>
<sequence>MDSRPLVQVRQAVKTYGSTRALSGVTLDVHSGEVVGIVGHNGAGKSTLMRVLSGLEGPDSGTIEIDGVTTPPGSGYPGVRMAYQEGSLALELTVKENIFLSSAGWMPRWRWHGPAAEQAIARLSEIFPNHSIRPADYVDDLPLADRQMVEIARATITDDLRVLILDEPTESLSGGAVEHLYNYVRKVQDAGLAIILVSHRLKEILSVCDRVAVMKDGAVVKIYPAGDVSEQGLFDAMGGEVAVEEKNDVAEKYAFDGSRPVTVRIPMAMVDGRPTEIVACEGEVIGLAGIAGQGQEKVLDRLWHRKRGDVEVSDKCAYVPGDRQRSGILPIWNVAENLSITALSRLAKRGIRQIDKEKLLVAEWVDLLNIRGGAEAEITGLSGGNQQKVIVARAFASEADTILLDDPFRGVDVHTKVELYQLIRTEAEKGRTIIWYSSENSEMQHCDRAYVLRAGRVAGELHGAEITDERMIAMSFAESEELTR</sequence>
<dbReference type="PANTHER" id="PTHR43790">
    <property type="entry name" value="CARBOHYDRATE TRANSPORT ATP-BINDING PROTEIN MG119-RELATED"/>
    <property type="match status" value="1"/>
</dbReference>
<keyword evidence="3" id="KW-0677">Repeat</keyword>
<reference evidence="7 8" key="1">
    <citation type="journal article" date="2014" name="Int. J. Syst. Evol. Microbiol.">
        <title>Sneathiella chungangensis sp. nov., isolated from a marine sand, and emended description of the genus Sneathiella.</title>
        <authorList>
            <person name="Siamphan C."/>
            <person name="Kim H."/>
            <person name="Lee J.S."/>
            <person name="Kim W."/>
        </authorList>
    </citation>
    <scope>NUCLEOTIDE SEQUENCE [LARGE SCALE GENOMIC DNA]</scope>
    <source>
        <strain evidence="7 8">KCTC 32476</strain>
    </source>
</reference>
<name>A0A845MAA6_9PROT</name>
<dbReference type="Pfam" id="PF00005">
    <property type="entry name" value="ABC_tran"/>
    <property type="match status" value="2"/>
</dbReference>
<dbReference type="Proteomes" id="UP000445696">
    <property type="component" value="Unassembled WGS sequence"/>
</dbReference>
<keyword evidence="8" id="KW-1185">Reference proteome</keyword>
<dbReference type="EMBL" id="WTVA01000001">
    <property type="protein sequence ID" value="MZR21159.1"/>
    <property type="molecule type" value="Genomic_DNA"/>
</dbReference>
<dbReference type="InterPro" id="IPR003593">
    <property type="entry name" value="AAA+_ATPase"/>
</dbReference>
<dbReference type="OrthoDB" id="9805029at2"/>
<evidence type="ECO:0000256" key="2">
    <source>
        <dbReference type="ARBA" id="ARBA00022597"/>
    </source>
</evidence>
<feature type="domain" description="ABC transporter" evidence="6">
    <location>
        <begin position="244"/>
        <end position="479"/>
    </location>
</feature>
<evidence type="ECO:0000256" key="1">
    <source>
        <dbReference type="ARBA" id="ARBA00022448"/>
    </source>
</evidence>
<dbReference type="InterPro" id="IPR050107">
    <property type="entry name" value="ABC_carbohydrate_import_ATPase"/>
</dbReference>
<dbReference type="InterPro" id="IPR017871">
    <property type="entry name" value="ABC_transporter-like_CS"/>
</dbReference>
<keyword evidence="4" id="KW-0547">Nucleotide-binding</keyword>
<dbReference type="CDD" id="cd03216">
    <property type="entry name" value="ABC_Carb_Monos_I"/>
    <property type="match status" value="1"/>
</dbReference>
<dbReference type="InterPro" id="IPR003439">
    <property type="entry name" value="ABC_transporter-like_ATP-bd"/>
</dbReference>
<keyword evidence="1" id="KW-0813">Transport</keyword>